<dbReference type="SUPFAM" id="SSF52540">
    <property type="entry name" value="P-loop containing nucleoside triphosphate hydrolases"/>
    <property type="match status" value="1"/>
</dbReference>
<evidence type="ECO:0000259" key="3">
    <source>
        <dbReference type="Pfam" id="PF20469"/>
    </source>
</evidence>
<evidence type="ECO:0000313" key="4">
    <source>
        <dbReference type="EMBL" id="MYN26973.1"/>
    </source>
</evidence>
<dbReference type="InterPro" id="IPR034139">
    <property type="entry name" value="TOPRIM_OLD"/>
</dbReference>
<protein>
    <submittedName>
        <fullName evidence="4">AAA family ATPase</fullName>
    </submittedName>
</protein>
<dbReference type="InterPro" id="IPR041685">
    <property type="entry name" value="AAA_GajA/Old/RecF-like"/>
</dbReference>
<feature type="domain" description="Rad50/SbcC-type AAA" evidence="2">
    <location>
        <begin position="5"/>
        <end position="156"/>
    </location>
</feature>
<dbReference type="Pfam" id="PF13476">
    <property type="entry name" value="AAA_23"/>
    <property type="match status" value="1"/>
</dbReference>
<comment type="caution">
    <text evidence="4">The sequence shown here is derived from an EMBL/GenBank/DDBJ whole genome shotgun (WGS) entry which is preliminary data.</text>
</comment>
<dbReference type="InterPro" id="IPR038729">
    <property type="entry name" value="Rad50/SbcC_AAA"/>
</dbReference>
<evidence type="ECO:0000259" key="2">
    <source>
        <dbReference type="Pfam" id="PF13476"/>
    </source>
</evidence>
<dbReference type="Proteomes" id="UP000642144">
    <property type="component" value="Unassembled WGS sequence"/>
</dbReference>
<proteinExistence type="predicted"/>
<reference evidence="4 5" key="1">
    <citation type="submission" date="2019-12" db="EMBL/GenBank/DDBJ databases">
        <title>Novel species isolated from a subtropical stream in China.</title>
        <authorList>
            <person name="Lu H."/>
        </authorList>
    </citation>
    <scope>NUCLEOTIDE SEQUENCE [LARGE SCALE GENOMIC DNA]</scope>
    <source>
        <strain evidence="4 5">CY42W</strain>
    </source>
</reference>
<dbReference type="Pfam" id="PF20469">
    <property type="entry name" value="OLD-like_TOPRIM"/>
    <property type="match status" value="1"/>
</dbReference>
<feature type="domain" description="Endonuclease GajA/Old nuclease/RecF-like AAA" evidence="1">
    <location>
        <begin position="219"/>
        <end position="337"/>
    </location>
</feature>
<dbReference type="EMBL" id="WWCT01000007">
    <property type="protein sequence ID" value="MYN26973.1"/>
    <property type="molecule type" value="Genomic_DNA"/>
</dbReference>
<dbReference type="PANTHER" id="PTHR43581:SF4">
    <property type="entry name" value="ATP_GTP PHOSPHATASE"/>
    <property type="match status" value="1"/>
</dbReference>
<sequence>MHVSSLKLWNFRKFGGDAFDLIAPHLEVGFSPGLNVLIGENDSGKTAIIDAVRLVLKTHSYDWSRVDGDDFHKSGERLRIELTLSGLKPEEGKNFTEFLCWEDDKEEVRPFLRLILDVRKNPATGQILPYEVRAGGDADGKQLSPEAKEYLKVTYLKPLRDAEEELVARKNSRLSQILIGHEAFKGKGEGHVLMDHLKSFNLSLENYFEGNDHAGEPIDDQLGKGLKDSIDGYIKQLYQQGKKTGLSVTERGQLKGLLEKLELSILGETRPGLGTLNRLFMASELLHLNKLNWTGIRLGLVEELEAHLHPQAQMQAIETLQKQTEVQLMLTTHSPNIGSKLDLKNLIVCNGSKAYPMGGEHTELDADDYVFLERFLDVTKANLFFSKGVILVEGWSEELFLGEFARLLGYDLTEKGVAVVNVSSLAFIRYANVFKRKAEPHFEIPVAVLTDVDVPFDEEDGTTPGDKANLAAAITAKQKKYDGQCVRSFISPRWTLEYCLSKSNAFKAKFAEIVMAAHNRTDWTDFDATLADKLKRQALAKTEISARLAQALSKGEIKKEQVAGDVHVEYLVKAIEYACGN</sequence>
<dbReference type="CDD" id="cd01026">
    <property type="entry name" value="TOPRIM_OLD"/>
    <property type="match status" value="1"/>
</dbReference>
<organism evidence="4 5">
    <name type="scientific">Duganella levis</name>
    <dbReference type="NCBI Taxonomy" id="2692169"/>
    <lineage>
        <taxon>Bacteria</taxon>
        <taxon>Pseudomonadati</taxon>
        <taxon>Pseudomonadota</taxon>
        <taxon>Betaproteobacteria</taxon>
        <taxon>Burkholderiales</taxon>
        <taxon>Oxalobacteraceae</taxon>
        <taxon>Telluria group</taxon>
        <taxon>Duganella</taxon>
    </lineage>
</organism>
<name>A0ABW9VZ85_9BURK</name>
<dbReference type="RefSeq" id="WP_161054976.1">
    <property type="nucleotide sequence ID" value="NZ_WWCT01000007.1"/>
</dbReference>
<dbReference type="InterPro" id="IPR051396">
    <property type="entry name" value="Bact_Antivir_Def_Nuclease"/>
</dbReference>
<accession>A0ABW9VZ85</accession>
<dbReference type="Gene3D" id="3.40.50.300">
    <property type="entry name" value="P-loop containing nucleotide triphosphate hydrolases"/>
    <property type="match status" value="1"/>
</dbReference>
<dbReference type="InterPro" id="IPR027417">
    <property type="entry name" value="P-loop_NTPase"/>
</dbReference>
<evidence type="ECO:0000259" key="1">
    <source>
        <dbReference type="Pfam" id="PF13175"/>
    </source>
</evidence>
<keyword evidence="5" id="KW-1185">Reference proteome</keyword>
<dbReference type="Pfam" id="PF13175">
    <property type="entry name" value="AAA_15"/>
    <property type="match status" value="1"/>
</dbReference>
<evidence type="ECO:0000313" key="5">
    <source>
        <dbReference type="Proteomes" id="UP000642144"/>
    </source>
</evidence>
<feature type="domain" description="OLD protein-like TOPRIM" evidence="3">
    <location>
        <begin position="384"/>
        <end position="453"/>
    </location>
</feature>
<gene>
    <name evidence="4" type="ORF">GTP69_11185</name>
</gene>
<dbReference type="PANTHER" id="PTHR43581">
    <property type="entry name" value="ATP/GTP PHOSPHATASE"/>
    <property type="match status" value="1"/>
</dbReference>